<gene>
    <name evidence="2" type="ORF">AS031_19180</name>
</gene>
<evidence type="ECO:0000259" key="1">
    <source>
        <dbReference type="Pfam" id="PF24837"/>
    </source>
</evidence>
<evidence type="ECO:0000313" key="3">
    <source>
        <dbReference type="Proteomes" id="UP000053199"/>
    </source>
</evidence>
<feature type="domain" description="AMIN-like" evidence="1">
    <location>
        <begin position="50"/>
        <end position="181"/>
    </location>
</feature>
<dbReference type="Pfam" id="PF24837">
    <property type="entry name" value="AMIN-like"/>
    <property type="match status" value="1"/>
</dbReference>
<protein>
    <recommendedName>
        <fullName evidence="1">AMIN-like domain-containing protein</fullName>
    </recommendedName>
</protein>
<dbReference type="InterPro" id="IPR056303">
    <property type="entry name" value="AMIN-like"/>
</dbReference>
<proteinExistence type="predicted"/>
<keyword evidence="3" id="KW-1185">Reference proteome</keyword>
<name>A0A0V8I2T7_9MICC</name>
<comment type="caution">
    <text evidence="2">The sequence shown here is derived from an EMBL/GenBank/DDBJ whole genome shotgun (WGS) entry which is preliminary data.</text>
</comment>
<reference evidence="2 3" key="1">
    <citation type="journal article" date="2014" name="Arch. Microbiol.">
        <title>Arthrobacter enclensis sp. nov., isolated from sediment sample.</title>
        <authorList>
            <person name="Dastager S.G."/>
            <person name="Liu Q."/>
            <person name="Tang S.K."/>
            <person name="Krishnamurthi S."/>
            <person name="Lee J.C."/>
            <person name="Li W.J."/>
        </authorList>
    </citation>
    <scope>NUCLEOTIDE SEQUENCE [LARGE SCALE GENOMIC DNA]</scope>
    <source>
        <strain evidence="2 3">NIO-1008</strain>
    </source>
</reference>
<dbReference type="OrthoDB" id="3393679at2"/>
<evidence type="ECO:0000313" key="2">
    <source>
        <dbReference type="EMBL" id="KSU69131.1"/>
    </source>
</evidence>
<dbReference type="EMBL" id="LNQM01000014">
    <property type="protein sequence ID" value="KSU69131.1"/>
    <property type="molecule type" value="Genomic_DNA"/>
</dbReference>
<dbReference type="Proteomes" id="UP000053199">
    <property type="component" value="Unassembled WGS sequence"/>
</dbReference>
<sequence>MKKLSIWFTAILVAVGLGLVVPGPASATTSYCGLAWGSLMKQDAAMSGAAVTNIRTGQHYCFDRLVVDLGSGPHPGYTVRYVPEVVQDGSGLPVPVRGNARLQVTVNAPSYDRNGNSTYTPANRSELANVAGYQTFRQVASAGSYEGYSTFGLGVRARLPFRVFTLDGPGQGSRLVVDVAHFW</sequence>
<dbReference type="AlphaFoldDB" id="A0A0V8I2T7"/>
<accession>A0A0V8I2T7</accession>
<dbReference type="RefSeq" id="WP_058269767.1">
    <property type="nucleotide sequence ID" value="NZ_FMAZ01000013.1"/>
</dbReference>
<dbReference type="STRING" id="993070.AS031_19180"/>
<organism evidence="2 3">
    <name type="scientific">Pseudarthrobacter enclensis</name>
    <dbReference type="NCBI Taxonomy" id="993070"/>
    <lineage>
        <taxon>Bacteria</taxon>
        <taxon>Bacillati</taxon>
        <taxon>Actinomycetota</taxon>
        <taxon>Actinomycetes</taxon>
        <taxon>Micrococcales</taxon>
        <taxon>Micrococcaceae</taxon>
        <taxon>Pseudarthrobacter</taxon>
    </lineage>
</organism>